<dbReference type="Gene3D" id="3.30.530.20">
    <property type="match status" value="1"/>
</dbReference>
<organism evidence="1 2">
    <name type="scientific">Leptobacterium flavescens</name>
    <dbReference type="NCBI Taxonomy" id="472055"/>
    <lineage>
        <taxon>Bacteria</taxon>
        <taxon>Pseudomonadati</taxon>
        <taxon>Bacteroidota</taxon>
        <taxon>Flavobacteriia</taxon>
        <taxon>Flavobacteriales</taxon>
        <taxon>Flavobacteriaceae</taxon>
        <taxon>Leptobacterium</taxon>
    </lineage>
</organism>
<comment type="caution">
    <text evidence="1">The sequence shown here is derived from an EMBL/GenBank/DDBJ whole genome shotgun (WGS) entry which is preliminary data.</text>
</comment>
<evidence type="ECO:0000313" key="2">
    <source>
        <dbReference type="Proteomes" id="UP000468581"/>
    </source>
</evidence>
<dbReference type="EMBL" id="JAABOO010000001">
    <property type="protein sequence ID" value="NER12227.1"/>
    <property type="molecule type" value="Genomic_DNA"/>
</dbReference>
<reference evidence="1 2" key="1">
    <citation type="submission" date="2020-01" db="EMBL/GenBank/DDBJ databases">
        <title>Leptobacterium flavescens.</title>
        <authorList>
            <person name="Wang G."/>
        </authorList>
    </citation>
    <scope>NUCLEOTIDE SEQUENCE [LARGE SCALE GENOMIC DNA]</scope>
    <source>
        <strain evidence="1 2">KCTC 22160</strain>
    </source>
</reference>
<dbReference type="InterPro" id="IPR023393">
    <property type="entry name" value="START-like_dom_sf"/>
</dbReference>
<dbReference type="Proteomes" id="UP000468581">
    <property type="component" value="Unassembled WGS sequence"/>
</dbReference>
<dbReference type="RefSeq" id="WP_163605258.1">
    <property type="nucleotide sequence ID" value="NZ_JAABOO010000001.1"/>
</dbReference>
<gene>
    <name evidence="1" type="ORF">GWK08_02120</name>
</gene>
<name>A0A6P0UGT3_9FLAO</name>
<sequence length="146" mass="17276">MKFSCFVDINAPIEKVIELFDNVDNLKEWQDGFQSYEHLEGEAGQPGAKSRLFYVQGKRRIELIETIIVKNLPEEFSGKYEHTHMENTMANRFSSPEPGITRYETEIEYTRFIGFMPKLMAFLFPSMFKKQVQKWLDQFKIFVEKS</sequence>
<keyword evidence="2" id="KW-1185">Reference proteome</keyword>
<evidence type="ECO:0000313" key="1">
    <source>
        <dbReference type="EMBL" id="NER12227.1"/>
    </source>
</evidence>
<dbReference type="CDD" id="cd07812">
    <property type="entry name" value="SRPBCC"/>
    <property type="match status" value="1"/>
</dbReference>
<dbReference type="AlphaFoldDB" id="A0A6P0UGT3"/>
<protein>
    <submittedName>
        <fullName evidence="1">SRPBCC family protein</fullName>
    </submittedName>
</protein>
<proteinExistence type="predicted"/>
<accession>A0A6P0UGT3</accession>
<dbReference type="SUPFAM" id="SSF55961">
    <property type="entry name" value="Bet v1-like"/>
    <property type="match status" value="1"/>
</dbReference>